<feature type="compositionally biased region" description="Basic and acidic residues" evidence="2">
    <location>
        <begin position="310"/>
        <end position="320"/>
    </location>
</feature>
<feature type="region of interest" description="Disordered" evidence="2">
    <location>
        <begin position="228"/>
        <end position="268"/>
    </location>
</feature>
<feature type="region of interest" description="Disordered" evidence="2">
    <location>
        <begin position="708"/>
        <end position="788"/>
    </location>
</feature>
<sequence length="788" mass="86183">MVAYETYANALITKGHGHPLWEPDPGEYAPVDLGDVGYMDNGGFVKIFNASKDVHDWSNRLGLPRGHSPLHIGDILRPTPLPMAPEHISSEGVSEKGADLSVTAGTLGQIGGGFSYECAQQQGALLIMGDVAYRQNAVDKKRFSEYILRHHRSWLDFAEALGRDVSLSDLILVNGCDKTSEWACAAWSEKTQCVRLSFVAGVPGIAEGSAGLWGRWISSQSLDKNVGPRPLVPTIGAPGTSPQLTSSESMSIDEPSSVQANSSRSSIRSPSYNQCVFVRGFQIGERTNWFKRKKTRIDVGNGFVTVRKPFDSKKTSKESSIHGSPQQHLSYSQGGGSLPNGGSHAALELGGVEDKRTPSPGEYSDSDEELDIGTNGQQCTPAEAMIGYIFEKSTAKLALVHHDDLGDLLKENSYFDIRDFSVWIRHLAPRVYLDDNVGMLKGTFDLHAAPDSTRGRNVHPNDCMPNSNENDSPNLEAISEHQQRFDRHPANADLDQLKMVSDDQRTPDGLEPIEMDASPSANPKPSPSMLHGVKTLADLQPNDDVSQQEVPAIKDGSLKASRINSREYTSNVFEKANISSSSTNVGTPVSRGDQKRSGGSKGKNAVRTKSGCYTCRIRRKKCDEKPDEDGRCETCVRLHLECLGFGVKRPEWLRDNRNVLAVRERIKTHLLAQGMIKGYSGAGPSNTGRETPILRMHDDIIAISSTSTTPTLSSIASSDDSRRPGLTISSARDDGHYTSVGLTPRIKESSPSPSVQPQRGSMNDVMLRPYETKPLTPPRIEPHDRHYY</sequence>
<dbReference type="Proteomes" id="UP000054166">
    <property type="component" value="Unassembled WGS sequence"/>
</dbReference>
<organism evidence="4 5">
    <name type="scientific">Piloderma croceum (strain F 1598)</name>
    <dbReference type="NCBI Taxonomy" id="765440"/>
    <lineage>
        <taxon>Eukaryota</taxon>
        <taxon>Fungi</taxon>
        <taxon>Dikarya</taxon>
        <taxon>Basidiomycota</taxon>
        <taxon>Agaricomycotina</taxon>
        <taxon>Agaricomycetes</taxon>
        <taxon>Agaricomycetidae</taxon>
        <taxon>Atheliales</taxon>
        <taxon>Atheliaceae</taxon>
        <taxon>Piloderma</taxon>
    </lineage>
</organism>
<feature type="compositionally biased region" description="Polar residues" evidence="2">
    <location>
        <begin position="749"/>
        <end position="761"/>
    </location>
</feature>
<dbReference type="InterPro" id="IPR001138">
    <property type="entry name" value="Zn2Cys6_DnaBD"/>
</dbReference>
<keyword evidence="1" id="KW-0539">Nucleus</keyword>
<dbReference type="PROSITE" id="PS50048">
    <property type="entry name" value="ZN2_CY6_FUNGAL_2"/>
    <property type="match status" value="1"/>
</dbReference>
<evidence type="ECO:0000256" key="1">
    <source>
        <dbReference type="ARBA" id="ARBA00023242"/>
    </source>
</evidence>
<feature type="region of interest" description="Disordered" evidence="2">
    <location>
        <begin position="451"/>
        <end position="474"/>
    </location>
</feature>
<evidence type="ECO:0000259" key="3">
    <source>
        <dbReference type="PROSITE" id="PS50048"/>
    </source>
</evidence>
<feature type="compositionally biased region" description="Low complexity" evidence="2">
    <location>
        <begin position="246"/>
        <end position="268"/>
    </location>
</feature>
<dbReference type="PROSITE" id="PS00463">
    <property type="entry name" value="ZN2_CY6_FUNGAL_1"/>
    <property type="match status" value="1"/>
</dbReference>
<keyword evidence="5" id="KW-1185">Reference proteome</keyword>
<dbReference type="GO" id="GO:0000981">
    <property type="term" value="F:DNA-binding transcription factor activity, RNA polymerase II-specific"/>
    <property type="evidence" value="ECO:0007669"/>
    <property type="project" value="InterPro"/>
</dbReference>
<reference evidence="4 5" key="1">
    <citation type="submission" date="2014-04" db="EMBL/GenBank/DDBJ databases">
        <authorList>
            <consortium name="DOE Joint Genome Institute"/>
            <person name="Kuo A."/>
            <person name="Tarkka M."/>
            <person name="Buscot F."/>
            <person name="Kohler A."/>
            <person name="Nagy L.G."/>
            <person name="Floudas D."/>
            <person name="Copeland A."/>
            <person name="Barry K.W."/>
            <person name="Cichocki N."/>
            <person name="Veneault-Fourrey C."/>
            <person name="LaButti K."/>
            <person name="Lindquist E.A."/>
            <person name="Lipzen A."/>
            <person name="Lundell T."/>
            <person name="Morin E."/>
            <person name="Murat C."/>
            <person name="Sun H."/>
            <person name="Tunlid A."/>
            <person name="Henrissat B."/>
            <person name="Grigoriev I.V."/>
            <person name="Hibbett D.S."/>
            <person name="Martin F."/>
            <person name="Nordberg H.P."/>
            <person name="Cantor M.N."/>
            <person name="Hua S.X."/>
        </authorList>
    </citation>
    <scope>NUCLEOTIDE SEQUENCE [LARGE SCALE GENOMIC DNA]</scope>
    <source>
        <strain evidence="4 5">F 1598</strain>
    </source>
</reference>
<reference evidence="5" key="2">
    <citation type="submission" date="2015-01" db="EMBL/GenBank/DDBJ databases">
        <title>Evolutionary Origins and Diversification of the Mycorrhizal Mutualists.</title>
        <authorList>
            <consortium name="DOE Joint Genome Institute"/>
            <consortium name="Mycorrhizal Genomics Consortium"/>
            <person name="Kohler A."/>
            <person name="Kuo A."/>
            <person name="Nagy L.G."/>
            <person name="Floudas D."/>
            <person name="Copeland A."/>
            <person name="Barry K.W."/>
            <person name="Cichocki N."/>
            <person name="Veneault-Fourrey C."/>
            <person name="LaButti K."/>
            <person name="Lindquist E.A."/>
            <person name="Lipzen A."/>
            <person name="Lundell T."/>
            <person name="Morin E."/>
            <person name="Murat C."/>
            <person name="Riley R."/>
            <person name="Ohm R."/>
            <person name="Sun H."/>
            <person name="Tunlid A."/>
            <person name="Henrissat B."/>
            <person name="Grigoriev I.V."/>
            <person name="Hibbett D.S."/>
            <person name="Martin F."/>
        </authorList>
    </citation>
    <scope>NUCLEOTIDE SEQUENCE [LARGE SCALE GENOMIC DNA]</scope>
    <source>
        <strain evidence="5">F 1598</strain>
    </source>
</reference>
<dbReference type="PANTHER" id="PTHR37534:SF46">
    <property type="entry name" value="ZN(II)2CYS6 TRANSCRIPTION FACTOR (EUROFUNG)"/>
    <property type="match status" value="1"/>
</dbReference>
<dbReference type="InParanoid" id="A0A0C3BAC5"/>
<dbReference type="EMBL" id="KN832991">
    <property type="protein sequence ID" value="KIM83233.1"/>
    <property type="molecule type" value="Genomic_DNA"/>
</dbReference>
<gene>
    <name evidence="4" type="ORF">PILCRDRAFT_819471</name>
</gene>
<proteinExistence type="predicted"/>
<feature type="domain" description="Zn(2)-C6 fungal-type" evidence="3">
    <location>
        <begin position="611"/>
        <end position="642"/>
    </location>
</feature>
<feature type="region of interest" description="Disordered" evidence="2">
    <location>
        <begin position="579"/>
        <end position="604"/>
    </location>
</feature>
<evidence type="ECO:0000313" key="5">
    <source>
        <dbReference type="Proteomes" id="UP000054166"/>
    </source>
</evidence>
<evidence type="ECO:0000256" key="2">
    <source>
        <dbReference type="SAM" id="MobiDB-lite"/>
    </source>
</evidence>
<dbReference type="AlphaFoldDB" id="A0A0C3BAC5"/>
<feature type="region of interest" description="Disordered" evidence="2">
    <location>
        <begin position="498"/>
        <end position="531"/>
    </location>
</feature>
<dbReference type="SUPFAM" id="SSF57701">
    <property type="entry name" value="Zn2/Cys6 DNA-binding domain"/>
    <property type="match status" value="1"/>
</dbReference>
<feature type="compositionally biased region" description="Low complexity" evidence="2">
    <location>
        <begin position="708"/>
        <end position="718"/>
    </location>
</feature>
<dbReference type="CDD" id="cd00067">
    <property type="entry name" value="GAL4"/>
    <property type="match status" value="1"/>
</dbReference>
<evidence type="ECO:0000313" key="4">
    <source>
        <dbReference type="EMBL" id="KIM83233.1"/>
    </source>
</evidence>
<dbReference type="GO" id="GO:0008270">
    <property type="term" value="F:zinc ion binding"/>
    <property type="evidence" value="ECO:0007669"/>
    <property type="project" value="InterPro"/>
</dbReference>
<feature type="compositionally biased region" description="Polar residues" evidence="2">
    <location>
        <begin position="464"/>
        <end position="473"/>
    </location>
</feature>
<feature type="region of interest" description="Disordered" evidence="2">
    <location>
        <begin position="310"/>
        <end position="376"/>
    </location>
</feature>
<dbReference type="STRING" id="765440.A0A0C3BAC5"/>
<feature type="compositionally biased region" description="Polar residues" evidence="2">
    <location>
        <begin position="321"/>
        <end position="332"/>
    </location>
</feature>
<dbReference type="SMART" id="SM00066">
    <property type="entry name" value="GAL4"/>
    <property type="match status" value="1"/>
</dbReference>
<accession>A0A0C3BAC5</accession>
<dbReference type="OrthoDB" id="5419315at2759"/>
<dbReference type="PANTHER" id="PTHR37534">
    <property type="entry name" value="TRANSCRIPTIONAL ACTIVATOR PROTEIN UGA3"/>
    <property type="match status" value="1"/>
</dbReference>
<dbReference type="HOGENOM" id="CLU_356055_0_0_1"/>
<dbReference type="InterPro" id="IPR036864">
    <property type="entry name" value="Zn2-C6_fun-type_DNA-bd_sf"/>
</dbReference>
<protein>
    <recommendedName>
        <fullName evidence="3">Zn(2)-C6 fungal-type domain-containing protein</fullName>
    </recommendedName>
</protein>
<name>A0A0C3BAC5_PILCF</name>